<dbReference type="InterPro" id="IPR028608">
    <property type="entry name" value="CIAO1/Cia1"/>
</dbReference>
<evidence type="ECO:0000313" key="6">
    <source>
        <dbReference type="EMBL" id="PNS14018.1"/>
    </source>
</evidence>
<feature type="repeat" description="WD" evidence="4">
    <location>
        <begin position="153"/>
        <end position="185"/>
    </location>
</feature>
<dbReference type="SUPFAM" id="SSF50978">
    <property type="entry name" value="WD40 repeat-like"/>
    <property type="match status" value="1"/>
</dbReference>
<evidence type="ECO:0000256" key="1">
    <source>
        <dbReference type="ARBA" id="ARBA00022574"/>
    </source>
</evidence>
<dbReference type="PROSITE" id="PS50082">
    <property type="entry name" value="WD_REPEATS_2"/>
    <property type="match status" value="2"/>
</dbReference>
<evidence type="ECO:0000256" key="5">
    <source>
        <dbReference type="SAM" id="MobiDB-lite"/>
    </source>
</evidence>
<evidence type="ECO:0000256" key="3">
    <source>
        <dbReference type="HAMAP-Rule" id="MF_03037"/>
    </source>
</evidence>
<dbReference type="PANTHER" id="PTHR19920:SF0">
    <property type="entry name" value="CYTOSOLIC IRON-SULFUR PROTEIN ASSEMBLY PROTEIN CIAO1-RELATED"/>
    <property type="match status" value="1"/>
</dbReference>
<dbReference type="Proteomes" id="UP000243797">
    <property type="component" value="Unassembled WGS sequence"/>
</dbReference>
<evidence type="ECO:0000256" key="4">
    <source>
        <dbReference type="PROSITE-ProRule" id="PRU00221"/>
    </source>
</evidence>
<dbReference type="PANTHER" id="PTHR19920">
    <property type="entry name" value="WD40 PROTEIN CIAO1"/>
    <property type="match status" value="1"/>
</dbReference>
<feature type="repeat" description="WD" evidence="4">
    <location>
        <begin position="198"/>
        <end position="229"/>
    </location>
</feature>
<dbReference type="InterPro" id="IPR001680">
    <property type="entry name" value="WD40_rpt"/>
</dbReference>
<dbReference type="OrthoDB" id="284782at2759"/>
<keyword evidence="2" id="KW-0677">Repeat</keyword>
<dbReference type="GO" id="GO:0097361">
    <property type="term" value="C:cytosolic [4Fe-4S] assembly targeting complex"/>
    <property type="evidence" value="ECO:0007669"/>
    <property type="project" value="InterPro"/>
</dbReference>
<evidence type="ECO:0000313" key="7">
    <source>
        <dbReference type="Proteomes" id="UP000243797"/>
    </source>
</evidence>
<sequence>MSRPLTLLPLATIQPASPSRLWQTSPHPTLPLLATASADKSVRISSLTTFQVVSSVSGGHKRSVRSVAWKPGSGPGRAVKRGGREVRGTGESVLVTGSFDASAGIWRRWEGGEHTVLSDDGGPAQGARDEVDFTGGTDGVKEEEEEWNFAVVLDGHDSEIKSVGYSPVGPFLATCSRDKSVWIWEEMEEDNFETVAVLQEHEGDVKCVAWHPEEIMVASGSYDDSVRLWREEGEGEDWGCAAVIEGFGGTVWGVQFEPGERVGKVGGEETVHGDREMLLEERKKAGARLATCSDDKTIRIWRRIPKEKKDMPTGRGRMPSILKTHSIAEEWVEEARLPEVHERAVYAIDWSAQSGRMVSCGSDGRIVMYEERWRARSDPDGDAAMQEAESDGNGDATKQDGSGLTEWVVVAELENAHDVFEVNHVTWAPRADKDRRNEDEEVVK</sequence>
<accession>A0A2K1QFR9</accession>
<dbReference type="PROSITE" id="PS50294">
    <property type="entry name" value="WD_REPEATS_REGION"/>
    <property type="match status" value="2"/>
</dbReference>
<evidence type="ECO:0000256" key="2">
    <source>
        <dbReference type="ARBA" id="ARBA00022737"/>
    </source>
</evidence>
<feature type="region of interest" description="Disordered" evidence="5">
    <location>
        <begin position="377"/>
        <end position="401"/>
    </location>
</feature>
<dbReference type="InterPro" id="IPR015943">
    <property type="entry name" value="WD40/YVTN_repeat-like_dom_sf"/>
</dbReference>
<dbReference type="EMBL" id="NKHZ01000088">
    <property type="protein sequence ID" value="PNS14018.1"/>
    <property type="molecule type" value="Genomic_DNA"/>
</dbReference>
<dbReference type="FunCoup" id="A0A2K1QFR9">
    <property type="interactions" value="62"/>
</dbReference>
<comment type="caution">
    <text evidence="6">The sequence shown here is derived from an EMBL/GenBank/DDBJ whole genome shotgun (WGS) entry which is preliminary data.</text>
</comment>
<proteinExistence type="inferred from homology"/>
<comment type="function">
    <text evidence="3">Essential component of the cytosolic iron-sulfur (Fe/S) protein assembly machinery. Required for the maturation of extramitochondrial Fe/S proteins.</text>
</comment>
<keyword evidence="7" id="KW-1185">Reference proteome</keyword>
<dbReference type="Pfam" id="PF00400">
    <property type="entry name" value="WD40"/>
    <property type="match status" value="4"/>
</dbReference>
<dbReference type="HAMAP" id="MF_03037">
    <property type="entry name" value="ciao1"/>
    <property type="match status" value="1"/>
</dbReference>
<dbReference type="AlphaFoldDB" id="A0A2K1QFR9"/>
<gene>
    <name evidence="3" type="primary">CIA1</name>
    <name evidence="6" type="ORF">CAC42_6531</name>
</gene>
<dbReference type="STRING" id="2082308.A0A2K1QFR9"/>
<dbReference type="InParanoid" id="A0A2K1QFR9"/>
<dbReference type="GO" id="GO:0016226">
    <property type="term" value="P:iron-sulfur cluster assembly"/>
    <property type="evidence" value="ECO:0007669"/>
    <property type="project" value="UniProtKB-UniRule"/>
</dbReference>
<protein>
    <recommendedName>
        <fullName evidence="3">Probable cytosolic iron-sulfur protein assembly protein 1</fullName>
    </recommendedName>
</protein>
<reference evidence="6 7" key="1">
    <citation type="submission" date="2017-06" db="EMBL/GenBank/DDBJ databases">
        <title>Draft genome sequence of a variant of Elsinoe murrayae.</title>
        <authorList>
            <person name="Cheng Q."/>
        </authorList>
    </citation>
    <scope>NUCLEOTIDE SEQUENCE [LARGE SCALE GENOMIC DNA]</scope>
    <source>
        <strain evidence="6 7">CQ-2017a</strain>
    </source>
</reference>
<keyword evidence="1 4" id="KW-0853">WD repeat</keyword>
<organism evidence="6 7">
    <name type="scientific">Sphaceloma murrayae</name>
    <dbReference type="NCBI Taxonomy" id="2082308"/>
    <lineage>
        <taxon>Eukaryota</taxon>
        <taxon>Fungi</taxon>
        <taxon>Dikarya</taxon>
        <taxon>Ascomycota</taxon>
        <taxon>Pezizomycotina</taxon>
        <taxon>Dothideomycetes</taxon>
        <taxon>Dothideomycetidae</taxon>
        <taxon>Myriangiales</taxon>
        <taxon>Elsinoaceae</taxon>
        <taxon>Sphaceloma</taxon>
    </lineage>
</organism>
<comment type="similarity">
    <text evidence="3">Belongs to the WD repeat CIA1 family.</text>
</comment>
<dbReference type="InterPro" id="IPR036322">
    <property type="entry name" value="WD40_repeat_dom_sf"/>
</dbReference>
<name>A0A2K1QFR9_9PEZI</name>
<dbReference type="SMART" id="SM00320">
    <property type="entry name" value="WD40"/>
    <property type="match status" value="6"/>
</dbReference>
<dbReference type="Gene3D" id="2.130.10.10">
    <property type="entry name" value="YVTN repeat-like/Quinoprotein amine dehydrogenase"/>
    <property type="match status" value="1"/>
</dbReference>